<accession>A0A8S1Q967</accession>
<reference evidence="2" key="1">
    <citation type="submission" date="2021-01" db="EMBL/GenBank/DDBJ databases">
        <authorList>
            <consortium name="Genoscope - CEA"/>
            <person name="William W."/>
        </authorList>
    </citation>
    <scope>NUCLEOTIDE SEQUENCE</scope>
</reference>
<evidence type="ECO:0008006" key="4">
    <source>
        <dbReference type="Google" id="ProtNLM"/>
    </source>
</evidence>
<name>A0A8S1Q967_PARPR</name>
<organism evidence="2 3">
    <name type="scientific">Paramecium primaurelia</name>
    <dbReference type="NCBI Taxonomy" id="5886"/>
    <lineage>
        <taxon>Eukaryota</taxon>
        <taxon>Sar</taxon>
        <taxon>Alveolata</taxon>
        <taxon>Ciliophora</taxon>
        <taxon>Intramacronucleata</taxon>
        <taxon>Oligohymenophorea</taxon>
        <taxon>Peniculida</taxon>
        <taxon>Parameciidae</taxon>
        <taxon>Paramecium</taxon>
    </lineage>
</organism>
<evidence type="ECO:0000313" key="3">
    <source>
        <dbReference type="Proteomes" id="UP000688137"/>
    </source>
</evidence>
<dbReference type="PANTHER" id="PTHR23084:SF263">
    <property type="entry name" value="MORN REPEAT-CONTAINING PROTEIN 1"/>
    <property type="match status" value="1"/>
</dbReference>
<dbReference type="SMART" id="SM00698">
    <property type="entry name" value="MORN"/>
    <property type="match status" value="5"/>
</dbReference>
<dbReference type="OMA" id="FYGYWQN"/>
<evidence type="ECO:0000313" key="2">
    <source>
        <dbReference type="EMBL" id="CAD8112068.1"/>
    </source>
</evidence>
<dbReference type="AlphaFoldDB" id="A0A8S1Q967"/>
<sequence length="297" mass="35043">MEKKIQMMEECILQLQLKLLIEKVPFSQDIIPENLRLIDVPPFIRAKIKAIQFNSNYEVKDAVFQNAKNVGQNRVYQGYWYNDKQNGRGQEYNDKEQKYFYGYWQNGIFVQGLIITENYLFEGDAKDNQFLKGVLVYMDQRIYLGNFYQGELNDENGEYRYKKEKYIGGFKKGMKQGKGKLENEQFIYEGEFENNQICGQGVLIEKENGWRQEGQFKDGKLDGKGVYIRSLGDFYEGEFKQGQRHGKGTLKRDGITYQGNFVEGKLNGWVQMIQDKRIYKCYFEIGEEDKNKRQLVQ</sequence>
<dbReference type="Pfam" id="PF02493">
    <property type="entry name" value="MORN"/>
    <property type="match status" value="6"/>
</dbReference>
<dbReference type="EMBL" id="CAJJDM010000155">
    <property type="protein sequence ID" value="CAD8112068.1"/>
    <property type="molecule type" value="Genomic_DNA"/>
</dbReference>
<evidence type="ECO:0000256" key="1">
    <source>
        <dbReference type="ARBA" id="ARBA00022737"/>
    </source>
</evidence>
<keyword evidence="3" id="KW-1185">Reference proteome</keyword>
<dbReference type="Proteomes" id="UP000688137">
    <property type="component" value="Unassembled WGS sequence"/>
</dbReference>
<protein>
    <recommendedName>
        <fullName evidence="4">MORN repeat protein</fullName>
    </recommendedName>
</protein>
<dbReference type="InterPro" id="IPR003409">
    <property type="entry name" value="MORN"/>
</dbReference>
<gene>
    <name evidence="2" type="ORF">PPRIM_AZ9-3.1.T1500019</name>
</gene>
<proteinExistence type="predicted"/>
<dbReference type="PANTHER" id="PTHR23084">
    <property type="entry name" value="PHOSPHATIDYLINOSITOL-4-PHOSPHATE 5-KINASE RELATED"/>
    <property type="match status" value="1"/>
</dbReference>
<comment type="caution">
    <text evidence="2">The sequence shown here is derived from an EMBL/GenBank/DDBJ whole genome shotgun (WGS) entry which is preliminary data.</text>
</comment>
<keyword evidence="1" id="KW-0677">Repeat</keyword>